<sequence length="218" mass="24824">MINGQIEVMNNLWSLHNYSSVVLRSTPELGKELLNGSWTFTPPYVEKQKHPLSYVLGHMQSIPGRGYNDLMIDLCTKAEQEFYYGPLRALRRFILNENKPNDREQLKLPDFWYVNLDKTDARNVIGVVNQYCTGMPCIAKDCSSALYLYLADCADTSLDVVEESHILVSSKGSTKVLYGHAPDVGYVDMTSIFNFLCSPFEHGLKQDILQQYRKAVNL</sequence>
<name>A0A2H4IAY6_9CAUD</name>
<proteinExistence type="predicted"/>
<evidence type="ECO:0000313" key="2">
    <source>
        <dbReference type="Proteomes" id="UP000240568"/>
    </source>
</evidence>
<organism evidence="1 2">
    <name type="scientific">Erwinia phage vB_EamM_Y3</name>
    <dbReference type="NCBI Taxonomy" id="1983553"/>
    <lineage>
        <taxon>Viruses</taxon>
        <taxon>Duplodnaviria</taxon>
        <taxon>Heunggongvirae</taxon>
        <taxon>Uroviricota</taxon>
        <taxon>Caudoviricetes</taxon>
        <taxon>Sasquatchvirus</taxon>
        <taxon>Sasquatchvirus Y3</taxon>
    </lineage>
</organism>
<protein>
    <submittedName>
        <fullName evidence="1">Uncharacterized protein</fullName>
    </submittedName>
</protein>
<reference evidence="1 2" key="1">
    <citation type="submission" date="2017-04" db="EMBL/GenBank/DDBJ databases">
        <authorList>
            <person name="Afonso C.L."/>
            <person name="Miller P.J."/>
            <person name="Scott M.A."/>
            <person name="Spackman E."/>
            <person name="Goraichik I."/>
            <person name="Dimitrov K.M."/>
            <person name="Suarez D.L."/>
            <person name="Swayne D.E."/>
        </authorList>
    </citation>
    <scope>NUCLEOTIDE SEQUENCE [LARGE SCALE GENOMIC DNA]</scope>
</reference>
<evidence type="ECO:0000313" key="1">
    <source>
        <dbReference type="EMBL" id="ARW58712.1"/>
    </source>
</evidence>
<dbReference type="EMBL" id="KY984068">
    <property type="protein sequence ID" value="ARW58712.1"/>
    <property type="molecule type" value="Genomic_DNA"/>
</dbReference>
<keyword evidence="2" id="KW-1185">Reference proteome</keyword>
<accession>A0A2H4IAY6</accession>
<gene>
    <name evidence="1" type="ORF">Y3_072</name>
</gene>
<dbReference type="Proteomes" id="UP000240568">
    <property type="component" value="Segment"/>
</dbReference>